<keyword evidence="1" id="KW-0732">Signal</keyword>
<reference evidence="2 3" key="1">
    <citation type="submission" date="2021-03" db="EMBL/GenBank/DDBJ databases">
        <title>Genomic Encyclopedia of Type Strains, Phase IV (KMG-IV): sequencing the most valuable type-strain genomes for metagenomic binning, comparative biology and taxonomic classification.</title>
        <authorList>
            <person name="Goeker M."/>
        </authorList>
    </citation>
    <scope>NUCLEOTIDE SEQUENCE [LARGE SCALE GENOMIC DNA]</scope>
    <source>
        <strain evidence="2 3">DSM 26427</strain>
    </source>
</reference>
<dbReference type="InterPro" id="IPR011855">
    <property type="entry name" value="Phgtail_TP901_1"/>
</dbReference>
<feature type="chain" id="PRO_5046425184" evidence="1">
    <location>
        <begin position="27"/>
        <end position="148"/>
    </location>
</feature>
<gene>
    <name evidence="2" type="ORF">J2Z75_000249</name>
</gene>
<evidence type="ECO:0000313" key="3">
    <source>
        <dbReference type="Proteomes" id="UP000823786"/>
    </source>
</evidence>
<proteinExistence type="predicted"/>
<dbReference type="Proteomes" id="UP000823786">
    <property type="component" value="Unassembled WGS sequence"/>
</dbReference>
<keyword evidence="3" id="KW-1185">Reference proteome</keyword>
<evidence type="ECO:0000313" key="2">
    <source>
        <dbReference type="EMBL" id="MBP1856769.1"/>
    </source>
</evidence>
<dbReference type="Pfam" id="PF06199">
    <property type="entry name" value="Phage_tail_2"/>
    <property type="match status" value="1"/>
</dbReference>
<feature type="signal peptide" evidence="1">
    <location>
        <begin position="1"/>
        <end position="26"/>
    </location>
</feature>
<organism evidence="2 3">
    <name type="scientific">Rhizobium herbae</name>
    <dbReference type="NCBI Taxonomy" id="508661"/>
    <lineage>
        <taxon>Bacteria</taxon>
        <taxon>Pseudomonadati</taxon>
        <taxon>Pseudomonadota</taxon>
        <taxon>Alphaproteobacteria</taxon>
        <taxon>Hyphomicrobiales</taxon>
        <taxon>Rhizobiaceae</taxon>
        <taxon>Rhizobium/Agrobacterium group</taxon>
        <taxon>Rhizobium</taxon>
    </lineage>
</organism>
<dbReference type="EMBL" id="JAGGJV010000001">
    <property type="protein sequence ID" value="MBP1856769.1"/>
    <property type="molecule type" value="Genomic_DNA"/>
</dbReference>
<sequence length="148" mass="15631">MAKPKTVRFGMFAIMLGTLVASPVYSAPCGFTSKSLALTKDLTEIVLPDCDSPDTASWVGRDVASMSAAVTGEGVLAEESVKTWLAAYDSIEPVPVKIVLTLSTETVTWTGHMHIASLTVEGENGGRCSLNVDMQSDGELIKVIAPKV</sequence>
<comment type="caution">
    <text evidence="2">The sequence shown here is derived from an EMBL/GenBank/DDBJ whole genome shotgun (WGS) entry which is preliminary data.</text>
</comment>
<protein>
    <submittedName>
        <fullName evidence="2">Secreted protein</fullName>
    </submittedName>
</protein>
<name>A0ABS4EFP3_9HYPH</name>
<evidence type="ECO:0000256" key="1">
    <source>
        <dbReference type="SAM" id="SignalP"/>
    </source>
</evidence>
<accession>A0ABS4EFP3</accession>
<dbReference type="RefSeq" id="WP_209846538.1">
    <property type="nucleotide sequence ID" value="NZ_JAGGJV010000001.1"/>
</dbReference>